<keyword evidence="2" id="KW-1185">Reference proteome</keyword>
<dbReference type="Proteomes" id="UP000825483">
    <property type="component" value="Unassembled WGS sequence"/>
</dbReference>
<name>A0A9R1CUB9_9BACT</name>
<evidence type="ECO:0000313" key="1">
    <source>
        <dbReference type="EMBL" id="GJG57546.1"/>
    </source>
</evidence>
<accession>A0A9R1CUB9</accession>
<evidence type="ECO:0000313" key="2">
    <source>
        <dbReference type="Proteomes" id="UP000825483"/>
    </source>
</evidence>
<organism evidence="1 2">
    <name type="scientific">Prevotella lacticifex</name>
    <dbReference type="NCBI Taxonomy" id="2854755"/>
    <lineage>
        <taxon>Bacteria</taxon>
        <taxon>Pseudomonadati</taxon>
        <taxon>Bacteroidota</taxon>
        <taxon>Bacteroidia</taxon>
        <taxon>Bacteroidales</taxon>
        <taxon>Prevotellaceae</taxon>
        <taxon>Prevotella</taxon>
    </lineage>
</organism>
<comment type="caution">
    <text evidence="1">The sequence shown here is derived from an EMBL/GenBank/DDBJ whole genome shotgun (WGS) entry which is preliminary data.</text>
</comment>
<sequence>MKEDSIIKIFRTRIASTALQTFRDKKMVDEVKSKDGLVSELYSLFTGLESKYNLLNNEQLVKILNDDLSALLQSKVSKESITFIGNLAALDNNDTLISLENCMATLLEIFHAKVSNVGSKENINYFAYCHIEYMVFSVYGLYCNETKEHQSESFLEKIAERPLHGFFDTFILEDNLVKSFVDGIVPLEILKQNRDFAYADTANRYLDEISRKTDDEIIDNLDSFLTSSGILPINDIFYILSRNLLKQKKLGLWISFIMKMEIPVLQNELLFAIDDYTVFEQIVDYILQNNCKTPHIKIVLALLRKRWLDCLIENTKNIKDSVNIKDINDDEKTYIEKANSEWEAMLEKGISIFVQQNLKVFSPTAFSKWCLKKSIFDNSRKTTQSVANNIVIAGVWDCLLQHVCWKDLDTSNSDYRFILFCISSCLKEGKVAEEKLLELSKDMETAIGRDDFIWSMNLDETSLKEMRCWLNLISLLNKRYPLELLDRNLTIWEGYNTTPLKGIYKQQRRECFVMSTLALLFEKDDYFENDKEKSILFKQIARCIIKQCHCCVFERDIQQYYYQPLLILELVANQILTDVKDWYNLLLLKELDDFRVLLRILTDGNAVLTEESNRMLAVRKSHEWMYIKSTMEDLAQTKREIPFYEEKMVKLGI</sequence>
<reference evidence="1" key="1">
    <citation type="journal article" date="2022" name="Int. J. Syst. Evol. Microbiol.">
        <title>Prevotella lacticifex sp. nov., isolated from the rumen of cows.</title>
        <authorList>
            <person name="Shinkai T."/>
            <person name="Ikeyama N."/>
            <person name="Kumagai M."/>
            <person name="Ohmori H."/>
            <person name="Sakamoto M."/>
            <person name="Ohkuma M."/>
            <person name="Mitsumori M."/>
        </authorList>
    </citation>
    <scope>NUCLEOTIDE SEQUENCE</scope>
    <source>
        <strain evidence="1">R5076</strain>
    </source>
</reference>
<proteinExistence type="predicted"/>
<dbReference type="AlphaFoldDB" id="A0A9R1CUB9"/>
<gene>
    <name evidence="1" type="ORF">PRLR5076_03970</name>
</gene>
<dbReference type="GeneID" id="72468451"/>
<dbReference type="EMBL" id="BPUB01000001">
    <property type="protein sequence ID" value="GJG57546.1"/>
    <property type="molecule type" value="Genomic_DNA"/>
</dbReference>
<protein>
    <submittedName>
        <fullName evidence="1">Uncharacterized protein</fullName>
    </submittedName>
</protein>
<dbReference type="RefSeq" id="WP_223929520.1">
    <property type="nucleotide sequence ID" value="NZ_BPTU01000003.1"/>
</dbReference>